<evidence type="ECO:0000256" key="1">
    <source>
        <dbReference type="ARBA" id="ARBA00008553"/>
    </source>
</evidence>
<keyword evidence="5" id="KW-0496">Mitochondrion</keyword>
<protein>
    <submittedName>
        <fullName evidence="5">Ribosomal protein L5</fullName>
    </submittedName>
</protein>
<dbReference type="GO" id="GO:0005840">
    <property type="term" value="C:ribosome"/>
    <property type="evidence" value="ECO:0007669"/>
    <property type="project" value="UniProtKB-KW"/>
</dbReference>
<gene>
    <name evidence="5" type="ORF">Mmmito_0009</name>
</gene>
<dbReference type="PROSITE" id="PS00358">
    <property type="entry name" value="RIBOSOMAL_L5"/>
    <property type="match status" value="1"/>
</dbReference>
<dbReference type="PANTHER" id="PTHR11994">
    <property type="entry name" value="60S RIBOSOMAL PROTEIN L11-RELATED"/>
    <property type="match status" value="1"/>
</dbReference>
<dbReference type="AlphaFoldDB" id="A0A140F2G5"/>
<dbReference type="Gene3D" id="3.30.1440.10">
    <property type="match status" value="1"/>
</dbReference>
<reference evidence="5" key="2">
    <citation type="journal article" date="2016" name="Open Biol.">
        <title>Moramonas marocensis gen. nov., sp. nov.: a jakobid flagellate isolated from desert soil with a bacteria-like, but bloated mitochondrial genome.</title>
        <authorList>
            <person name="Strassert J.F."/>
            <person name="Tikhonenkov D.V."/>
            <person name="Pombert J.F."/>
            <person name="Kolisko M."/>
            <person name="Tai V."/>
            <person name="Mylnikov A.P."/>
            <person name="Keeling P.J."/>
        </authorList>
    </citation>
    <scope>NUCLEOTIDE SEQUENCE</scope>
</reference>
<organism evidence="5">
    <name type="scientific">Moramonas marocensis</name>
    <dbReference type="NCBI Taxonomy" id="1805496"/>
    <lineage>
        <taxon>Eukaryota</taxon>
        <taxon>Discoba</taxon>
        <taxon>Jakobida</taxon>
        <taxon>Histionina</taxon>
        <taxon>Moramonas</taxon>
    </lineage>
</organism>
<evidence type="ECO:0000259" key="4">
    <source>
        <dbReference type="Pfam" id="PF00281"/>
    </source>
</evidence>
<dbReference type="InterPro" id="IPR031310">
    <property type="entry name" value="Ribosomal_uL5_N"/>
</dbReference>
<geneLocation type="mitochondrion" evidence="5"/>
<comment type="similarity">
    <text evidence="1">Belongs to the universal ribosomal protein uL5 family.</text>
</comment>
<name>A0A140F2G5_9EUKA</name>
<dbReference type="GO" id="GO:0003735">
    <property type="term" value="F:structural constituent of ribosome"/>
    <property type="evidence" value="ECO:0007669"/>
    <property type="project" value="InterPro"/>
</dbReference>
<reference evidence="5" key="1">
    <citation type="submission" date="2015-11" db="EMBL/GenBank/DDBJ databases">
        <authorList>
            <person name="Zhang Y."/>
            <person name="Guo Z."/>
        </authorList>
    </citation>
    <scope>NUCLEOTIDE SEQUENCE</scope>
</reference>
<dbReference type="Pfam" id="PF00281">
    <property type="entry name" value="Ribosomal_L5"/>
    <property type="match status" value="1"/>
</dbReference>
<dbReference type="EMBL" id="KU057169">
    <property type="protein sequence ID" value="AML60599.1"/>
    <property type="molecule type" value="Genomic_DNA"/>
</dbReference>
<dbReference type="InterPro" id="IPR020929">
    <property type="entry name" value="Ribosomal_uL5_CS"/>
</dbReference>
<keyword evidence="2 5" id="KW-0689">Ribosomal protein</keyword>
<dbReference type="GO" id="GO:1990904">
    <property type="term" value="C:ribonucleoprotein complex"/>
    <property type="evidence" value="ECO:0007669"/>
    <property type="project" value="UniProtKB-KW"/>
</dbReference>
<evidence type="ECO:0000256" key="3">
    <source>
        <dbReference type="ARBA" id="ARBA00023274"/>
    </source>
</evidence>
<dbReference type="InterPro" id="IPR002132">
    <property type="entry name" value="Ribosomal_uL5"/>
</dbReference>
<evidence type="ECO:0000256" key="2">
    <source>
        <dbReference type="ARBA" id="ARBA00022980"/>
    </source>
</evidence>
<dbReference type="SUPFAM" id="SSF55282">
    <property type="entry name" value="RL5-like"/>
    <property type="match status" value="2"/>
</dbReference>
<proteinExistence type="inferred from homology"/>
<evidence type="ECO:0000313" key="5">
    <source>
        <dbReference type="EMBL" id="AML60599.1"/>
    </source>
</evidence>
<sequence>MYPIRQRLHRYYEDIVRNDLIRTYQYRNTHEIPEIDKIVLNMSIKDAIYDKKMILPGLIILEMLTGQRAVVTKAKKSISNFKLRKESPIGIQLTLRKESLYLFLDILVFITLPRIRDLTPKYIDQKQINTSFQQYTRFFPQESNHRNKGSIEFLDTNDFDRIQGKKNIEDSKIESFRLIHSRRVQFPIKQIFNGQVSFGFKPSEILLFPQIEREYDRFYKAFGMDVTLVFKARQKLMIHQYQYIQMQIMTFLSALQLPFKEHYQN</sequence>
<dbReference type="GO" id="GO:0006412">
    <property type="term" value="P:translation"/>
    <property type="evidence" value="ECO:0007669"/>
    <property type="project" value="InterPro"/>
</dbReference>
<keyword evidence="3" id="KW-0687">Ribonucleoprotein</keyword>
<feature type="domain" description="Large ribosomal subunit protein uL5 N-terminal" evidence="4">
    <location>
        <begin position="28"/>
        <end position="84"/>
    </location>
</feature>
<accession>A0A140F2G5</accession>
<dbReference type="InterPro" id="IPR022803">
    <property type="entry name" value="Ribosomal_uL5_dom_sf"/>
</dbReference>